<name>A0A388TJD3_9BACT</name>
<comment type="caution">
    <text evidence="1">The sequence shown here is derived from an EMBL/GenBank/DDBJ whole genome shotgun (WGS) entry which is preliminary data.</text>
</comment>
<reference evidence="1 2" key="1">
    <citation type="journal article" date="2019" name="ISME J.">
        <title>Genome analyses of uncultured TG2/ZB3 bacteria in 'Margulisbacteria' specifically attached to ectosymbiotic spirochetes of protists in the termite gut.</title>
        <authorList>
            <person name="Utami Y.D."/>
            <person name="Kuwahara H."/>
            <person name="Igai K."/>
            <person name="Murakami T."/>
            <person name="Sugaya K."/>
            <person name="Morikawa T."/>
            <person name="Nagura Y."/>
            <person name="Yuki M."/>
            <person name="Deevong P."/>
            <person name="Inoue T."/>
            <person name="Kihara K."/>
            <person name="Lo N."/>
            <person name="Yamada A."/>
            <person name="Ohkuma M."/>
            <person name="Hongoh Y."/>
        </authorList>
    </citation>
    <scope>NUCLEOTIDE SEQUENCE [LARGE SCALE GENOMIC DNA]</scope>
    <source>
        <strain evidence="1">NkOx7-02</strain>
    </source>
</reference>
<proteinExistence type="predicted"/>
<organism evidence="1 2">
    <name type="scientific">Candidatus Termititenax persephonae</name>
    <dbReference type="NCBI Taxonomy" id="2218525"/>
    <lineage>
        <taxon>Bacteria</taxon>
        <taxon>Bacillati</taxon>
        <taxon>Candidatus Margulisiibacteriota</taxon>
        <taxon>Candidatus Termititenacia</taxon>
        <taxon>Candidatus Termititenacales</taxon>
        <taxon>Candidatus Termititenacaceae</taxon>
        <taxon>Candidatus Termititenax</taxon>
    </lineage>
</organism>
<gene>
    <name evidence="1" type="ORF">NO2_1432</name>
</gene>
<keyword evidence="2" id="KW-1185">Reference proteome</keyword>
<dbReference type="Proteomes" id="UP000275925">
    <property type="component" value="Unassembled WGS sequence"/>
</dbReference>
<dbReference type="AlphaFoldDB" id="A0A388TJD3"/>
<evidence type="ECO:0000313" key="2">
    <source>
        <dbReference type="Proteomes" id="UP000275925"/>
    </source>
</evidence>
<dbReference type="EMBL" id="BGZO01000072">
    <property type="protein sequence ID" value="GBR76966.1"/>
    <property type="molecule type" value="Genomic_DNA"/>
</dbReference>
<accession>A0A388TJD3</accession>
<sequence>MKANIDKAKRKSLIKNFKALAFLTMFLLPFTGNAKNIVSKSDKKEAIAVWG</sequence>
<protein>
    <submittedName>
        <fullName evidence="1">Uncharacterized protein</fullName>
    </submittedName>
</protein>
<evidence type="ECO:0000313" key="1">
    <source>
        <dbReference type="EMBL" id="GBR76966.1"/>
    </source>
</evidence>